<dbReference type="EMBL" id="JAKCXM010000096">
    <property type="protein sequence ID" value="KAJ0402717.1"/>
    <property type="molecule type" value="Genomic_DNA"/>
</dbReference>
<feature type="compositionally biased region" description="Basic and acidic residues" evidence="4">
    <location>
        <begin position="1140"/>
        <end position="1156"/>
    </location>
</feature>
<feature type="region of interest" description="Disordered" evidence="4">
    <location>
        <begin position="1"/>
        <end position="25"/>
    </location>
</feature>
<proteinExistence type="inferred from homology"/>
<feature type="compositionally biased region" description="Low complexity" evidence="4">
    <location>
        <begin position="8"/>
        <end position="21"/>
    </location>
</feature>
<dbReference type="Proteomes" id="UP001209570">
    <property type="component" value="Unassembled WGS sequence"/>
</dbReference>
<evidence type="ECO:0000256" key="3">
    <source>
        <dbReference type="ARBA" id="ARBA00023242"/>
    </source>
</evidence>
<gene>
    <name evidence="5" type="ORF">P43SY_007859</name>
</gene>
<dbReference type="AlphaFoldDB" id="A0AAD5Q7A1"/>
<keyword evidence="6" id="KW-1185">Reference proteome</keyword>
<dbReference type="SUPFAM" id="SSF48371">
    <property type="entry name" value="ARM repeat"/>
    <property type="match status" value="1"/>
</dbReference>
<protein>
    <recommendedName>
        <fullName evidence="7">DNA polymerase V</fullName>
    </recommendedName>
</protein>
<dbReference type="GO" id="GO:0006355">
    <property type="term" value="P:regulation of DNA-templated transcription"/>
    <property type="evidence" value="ECO:0007669"/>
    <property type="project" value="InterPro"/>
</dbReference>
<feature type="compositionally biased region" description="Basic residues" evidence="4">
    <location>
        <begin position="1157"/>
        <end position="1170"/>
    </location>
</feature>
<feature type="region of interest" description="Disordered" evidence="4">
    <location>
        <begin position="1127"/>
        <end position="1176"/>
    </location>
</feature>
<dbReference type="PANTHER" id="PTHR13213">
    <property type="entry name" value="MYB-BINDING PROTEIN 1A FAMILY MEMBER"/>
    <property type="match status" value="1"/>
</dbReference>
<dbReference type="Pfam" id="PF04931">
    <property type="entry name" value="DNA_pol_phi"/>
    <property type="match status" value="1"/>
</dbReference>
<comment type="caution">
    <text evidence="5">The sequence shown here is derived from an EMBL/GenBank/DDBJ whole genome shotgun (WGS) entry which is preliminary data.</text>
</comment>
<dbReference type="InterPro" id="IPR016024">
    <property type="entry name" value="ARM-type_fold"/>
</dbReference>
<feature type="region of interest" description="Disordered" evidence="4">
    <location>
        <begin position="652"/>
        <end position="674"/>
    </location>
</feature>
<evidence type="ECO:0000256" key="1">
    <source>
        <dbReference type="ARBA" id="ARBA00004123"/>
    </source>
</evidence>
<comment type="subcellular location">
    <subcellularLocation>
        <location evidence="1">Nucleus</location>
    </subcellularLocation>
</comment>
<evidence type="ECO:0000313" key="6">
    <source>
        <dbReference type="Proteomes" id="UP001209570"/>
    </source>
</evidence>
<feature type="region of interest" description="Disordered" evidence="4">
    <location>
        <begin position="728"/>
        <end position="766"/>
    </location>
</feature>
<dbReference type="PANTHER" id="PTHR13213:SF2">
    <property type="entry name" value="MYB-BINDING PROTEIN 1A"/>
    <property type="match status" value="1"/>
</dbReference>
<evidence type="ECO:0000256" key="2">
    <source>
        <dbReference type="ARBA" id="ARBA00006809"/>
    </source>
</evidence>
<comment type="similarity">
    <text evidence="2">Belongs to the MYBBP1A family.</text>
</comment>
<keyword evidence="3" id="KW-0539">Nucleus</keyword>
<feature type="compositionally biased region" description="Acidic residues" evidence="4">
    <location>
        <begin position="732"/>
        <end position="765"/>
    </location>
</feature>
<dbReference type="InterPro" id="IPR007015">
    <property type="entry name" value="DNA_pol_V/MYBBP1A"/>
</dbReference>
<dbReference type="GO" id="GO:0005730">
    <property type="term" value="C:nucleolus"/>
    <property type="evidence" value="ECO:0007669"/>
    <property type="project" value="InterPro"/>
</dbReference>
<sequence>MAKATNKQPPQEAPGSASPSGSTGGDRSEFLKLFWTLAETDVAVRSAAAAQLITHLQQQQSAGDDAFEAEAQYTLKRLVRGLASSRDAARQGFSAALSALLRAFPAHVSLGETLAVLRDAMEVSPNMKGMEQREHMFGRLFGLLALHRSGRLAADEAVALEVVRELLAMSKWKKWLREACVEGALTVLSAAPRALFVSTLAAEMAALLEGGDVAAFNAEQVALAVGLQHFMLVHGVSASEAPAVPQLVRRKQLHLLAEPLKQSSACFPRVHSAWLGVFGHIVHASRDGDKLDAELLQEAWRVLVEDMLLAPGSATHERKALALKLFELLVPAVPGAVLRSALLTPRFVKCLYNNTTAARAKSKTKKTYLHEAARHTLRVLGREAPSECFLFFSREFLKPMPALIELMEQHDDEDEDDAEQKQQQELRETIQRGGFDAILAIEEERERVAARMRRVTSVRLWALEHLVATLLLSDEDGGDRATQERVLRFLVFHAFFAAAAAGETPSKKTKSKAKKKDDGLAELVAAAPEPALSATVRDVAVKRLLAVLTTRLSSDASSVLSVTYELATRLLPSVALRSPLSADETELLAAVQRHVATLRAQPQTDKMEDAFLVLFMSCALQLLDPAQRAEAVSVVSDLDKCFAELSSAKEKKTTPKKKSKKKKAADADADASADDATDPLVVLTDLLLSLLSQDSTAMREIVTHVFRDLLPLMNAASLETLVAALAPAPADASEDADGEPADDENDGDEDMEDAGEDEEEEEEEIVLSSAADIADALRGDAQLAELHNEEQALSAIVGQVKTKAKAKKDAKRHRLQVMHFKLRVLDLLAVYATRCASSPLVVRLARPLFESLVAVPASDAEQRVLKERLQSVLVHKVVRAKEVPSLTETAAREDALEALRAVVDVLCKKALDKEVVNKVGAPVVVHLVRVLSNGPTASFDELREVLRVAVREAFTKKHAKFPSAAFEDLATRFPRAAVQLLVPTLSAVAVASVQEQSDDGAADNFTRAEVFRLLSLLLKPKHLSEPAERTLFVEWRSPLKTALIALFKQLQESSEGDDSKAKKDLRAKRLKVYLSFALHLVRTWSEDSKKDKDSSSALADLVAVVQSLSTSSPVVKSMIKQLVVAAGGEMASTEQPTKQKAKETKQTEPAKEETTKKAKKDKATKKRKRSAKEDDE</sequence>
<reference evidence="5" key="1">
    <citation type="submission" date="2021-12" db="EMBL/GenBank/DDBJ databases">
        <title>Prjna785345.</title>
        <authorList>
            <person name="Rujirawat T."/>
            <person name="Krajaejun T."/>
        </authorList>
    </citation>
    <scope>NUCLEOTIDE SEQUENCE</scope>
    <source>
        <strain evidence="5">Pi057C3</strain>
    </source>
</reference>
<evidence type="ECO:0000256" key="4">
    <source>
        <dbReference type="SAM" id="MobiDB-lite"/>
    </source>
</evidence>
<evidence type="ECO:0000313" key="5">
    <source>
        <dbReference type="EMBL" id="KAJ0402717.1"/>
    </source>
</evidence>
<dbReference type="GO" id="GO:0003677">
    <property type="term" value="F:DNA binding"/>
    <property type="evidence" value="ECO:0007669"/>
    <property type="project" value="InterPro"/>
</dbReference>
<feature type="compositionally biased region" description="Basic residues" evidence="4">
    <location>
        <begin position="654"/>
        <end position="663"/>
    </location>
</feature>
<organism evidence="5 6">
    <name type="scientific">Pythium insidiosum</name>
    <name type="common">Pythiosis disease agent</name>
    <dbReference type="NCBI Taxonomy" id="114742"/>
    <lineage>
        <taxon>Eukaryota</taxon>
        <taxon>Sar</taxon>
        <taxon>Stramenopiles</taxon>
        <taxon>Oomycota</taxon>
        <taxon>Peronosporomycetes</taxon>
        <taxon>Pythiales</taxon>
        <taxon>Pythiaceae</taxon>
        <taxon>Pythium</taxon>
    </lineage>
</organism>
<evidence type="ECO:0008006" key="7">
    <source>
        <dbReference type="Google" id="ProtNLM"/>
    </source>
</evidence>
<accession>A0AAD5Q7A1</accession>
<name>A0AAD5Q7A1_PYTIN</name>